<organism evidence="2 3">
    <name type="scientific">Grifola frondosa</name>
    <name type="common">Maitake</name>
    <name type="synonym">Polyporus frondosus</name>
    <dbReference type="NCBI Taxonomy" id="5627"/>
    <lineage>
        <taxon>Eukaryota</taxon>
        <taxon>Fungi</taxon>
        <taxon>Dikarya</taxon>
        <taxon>Basidiomycota</taxon>
        <taxon>Agaricomycotina</taxon>
        <taxon>Agaricomycetes</taxon>
        <taxon>Polyporales</taxon>
        <taxon>Grifolaceae</taxon>
        <taxon>Grifola</taxon>
    </lineage>
</organism>
<sequence length="175" mass="19283">MSASFQSKQPMFFASSDDEDDDALNGAQSRASTSKVTQKPLFFADSDDEESSEAIARHSPPIHEDDLIEEGMDIEIPDLDDIPRASSISSVSSHCDTRNSSPDPVQSEERPVKRRRISPPVKIPANFTSAYLGSFLVGNAWSTVRGSGYVKAGDEISVERDDQVEPPLLRRRSLR</sequence>
<dbReference type="Proteomes" id="UP000092993">
    <property type="component" value="Unassembled WGS sequence"/>
</dbReference>
<keyword evidence="3" id="KW-1185">Reference proteome</keyword>
<evidence type="ECO:0000256" key="1">
    <source>
        <dbReference type="SAM" id="MobiDB-lite"/>
    </source>
</evidence>
<evidence type="ECO:0000313" key="3">
    <source>
        <dbReference type="Proteomes" id="UP000092993"/>
    </source>
</evidence>
<comment type="caution">
    <text evidence="2">The sequence shown here is derived from an EMBL/GenBank/DDBJ whole genome shotgun (WGS) entry which is preliminary data.</text>
</comment>
<gene>
    <name evidence="2" type="ORF">A0H81_01450</name>
</gene>
<feature type="compositionally biased region" description="Acidic residues" evidence="1">
    <location>
        <begin position="66"/>
        <end position="80"/>
    </location>
</feature>
<dbReference type="STRING" id="5627.A0A1C7MRH8"/>
<feature type="compositionally biased region" description="Polar residues" evidence="1">
    <location>
        <begin position="26"/>
        <end position="37"/>
    </location>
</feature>
<name>A0A1C7MRH8_GRIFR</name>
<dbReference type="OrthoDB" id="2803225at2759"/>
<dbReference type="AlphaFoldDB" id="A0A1C7MRH8"/>
<protein>
    <submittedName>
        <fullName evidence="2">Uncharacterized protein</fullName>
    </submittedName>
</protein>
<accession>A0A1C7MRH8</accession>
<evidence type="ECO:0000313" key="2">
    <source>
        <dbReference type="EMBL" id="OBZ79016.1"/>
    </source>
</evidence>
<reference evidence="2 3" key="1">
    <citation type="submission" date="2016-03" db="EMBL/GenBank/DDBJ databases">
        <title>Whole genome sequencing of Grifola frondosa 9006-11.</title>
        <authorList>
            <person name="Min B."/>
            <person name="Park H."/>
            <person name="Kim J.-G."/>
            <person name="Cho H."/>
            <person name="Oh Y.-L."/>
            <person name="Kong W.-S."/>
            <person name="Choi I.-G."/>
        </authorList>
    </citation>
    <scope>NUCLEOTIDE SEQUENCE [LARGE SCALE GENOMIC DNA]</scope>
    <source>
        <strain evidence="2 3">9006-11</strain>
    </source>
</reference>
<dbReference type="EMBL" id="LUGG01000001">
    <property type="protein sequence ID" value="OBZ79016.1"/>
    <property type="molecule type" value="Genomic_DNA"/>
</dbReference>
<proteinExistence type="predicted"/>
<feature type="region of interest" description="Disordered" evidence="1">
    <location>
        <begin position="1"/>
        <end position="118"/>
    </location>
</feature>